<reference evidence="3" key="1">
    <citation type="submission" date="2023-02" db="EMBL/GenBank/DDBJ databases">
        <authorList>
            <person name="Palmer J.M."/>
        </authorList>
    </citation>
    <scope>NUCLEOTIDE SEQUENCE</scope>
    <source>
        <strain evidence="3">FW57</strain>
    </source>
</reference>
<dbReference type="Proteomes" id="UP001197093">
    <property type="component" value="Unassembled WGS sequence"/>
</dbReference>
<sequence>MSSPSANPASTTAAPSPPAPEAQTAAEPVHDILPGEHWTQQPAPAADDDADSTYAETLGSSTNSLSTSILEYRTIQGRTFHSDRTPAEYWCVSDFGYREAVGESILGYYVRRLINGSSPVICSHHSLTLVLDGKLFLAPVDMNKAKKVLDIGTGTGIWAIDLADEHPNVQVIGTDISPIQPGWVPPNVFFEMEDATQAWTFEENSFDFVHIRYLFGSIPDWDELFKQAYRVLKPGGYIETFEADALVFSEDGTVKEGSPLDQWGKVFKEGGKKFGRSFLGVNEDVQRKGLEAAGFSNLKTFDYNTPMTGWSTDKKWREIGEYSHAAMEQDLEGMILYMFKEVMGWSTVEIHAYIGHLRRQLRDKSVHPVAKLRLIYAQKPEDATAA</sequence>
<dbReference type="GO" id="GO:0008168">
    <property type="term" value="F:methyltransferase activity"/>
    <property type="evidence" value="ECO:0007669"/>
    <property type="project" value="TreeGrafter"/>
</dbReference>
<comment type="similarity">
    <text evidence="1">Belongs to the methyltransferase superfamily. LaeA methyltransferase family.</text>
</comment>
<feature type="region of interest" description="Disordered" evidence="2">
    <location>
        <begin position="1"/>
        <end position="60"/>
    </location>
</feature>
<dbReference type="PANTHER" id="PTHR43591">
    <property type="entry name" value="METHYLTRANSFERASE"/>
    <property type="match status" value="1"/>
</dbReference>
<proteinExistence type="inferred from homology"/>
<evidence type="ECO:0000256" key="2">
    <source>
        <dbReference type="SAM" id="MobiDB-lite"/>
    </source>
</evidence>
<dbReference type="SUPFAM" id="SSF53335">
    <property type="entry name" value="S-adenosyl-L-methionine-dependent methyltransferases"/>
    <property type="match status" value="1"/>
</dbReference>
<dbReference type="CDD" id="cd02440">
    <property type="entry name" value="AdoMet_MTases"/>
    <property type="match status" value="1"/>
</dbReference>
<comment type="caution">
    <text evidence="3">The sequence shown here is derived from an EMBL/GenBank/DDBJ whole genome shotgun (WGS) entry which is preliminary data.</text>
</comment>
<dbReference type="InterPro" id="IPR029063">
    <property type="entry name" value="SAM-dependent_MTases_sf"/>
</dbReference>
<evidence type="ECO:0000256" key="1">
    <source>
        <dbReference type="ARBA" id="ARBA00038158"/>
    </source>
</evidence>
<dbReference type="Pfam" id="PF13489">
    <property type="entry name" value="Methyltransf_23"/>
    <property type="match status" value="1"/>
</dbReference>
<name>A0AAD4EPB3_9PEZI</name>
<dbReference type="EMBL" id="JAHCVI010000005">
    <property type="protein sequence ID" value="KAG7284720.1"/>
    <property type="molecule type" value="Genomic_DNA"/>
</dbReference>
<dbReference type="Gene3D" id="3.40.50.150">
    <property type="entry name" value="Vaccinia Virus protein VP39"/>
    <property type="match status" value="1"/>
</dbReference>
<dbReference type="PANTHER" id="PTHR43591:SF10">
    <property type="entry name" value="ABC TRANSMEMBRANE TYPE-1 DOMAIN-CONTAINING PROTEIN-RELATED"/>
    <property type="match status" value="1"/>
</dbReference>
<feature type="compositionally biased region" description="Low complexity" evidence="2">
    <location>
        <begin position="1"/>
        <end position="14"/>
    </location>
</feature>
<organism evidence="3 4">
    <name type="scientific">Staphylotrichum longicolle</name>
    <dbReference type="NCBI Taxonomy" id="669026"/>
    <lineage>
        <taxon>Eukaryota</taxon>
        <taxon>Fungi</taxon>
        <taxon>Dikarya</taxon>
        <taxon>Ascomycota</taxon>
        <taxon>Pezizomycotina</taxon>
        <taxon>Sordariomycetes</taxon>
        <taxon>Sordariomycetidae</taxon>
        <taxon>Sordariales</taxon>
        <taxon>Chaetomiaceae</taxon>
        <taxon>Staphylotrichum</taxon>
    </lineage>
</organism>
<gene>
    <name evidence="3" type="ORF">NEMBOFW57_009329</name>
</gene>
<evidence type="ECO:0000313" key="4">
    <source>
        <dbReference type="Proteomes" id="UP001197093"/>
    </source>
</evidence>
<keyword evidence="4" id="KW-1185">Reference proteome</keyword>
<accession>A0AAD4EPB3</accession>
<dbReference type="AlphaFoldDB" id="A0AAD4EPB3"/>
<evidence type="ECO:0000313" key="3">
    <source>
        <dbReference type="EMBL" id="KAG7284720.1"/>
    </source>
</evidence>
<evidence type="ECO:0008006" key="5">
    <source>
        <dbReference type="Google" id="ProtNLM"/>
    </source>
</evidence>
<protein>
    <recommendedName>
        <fullName evidence="5">Methyltransferase</fullName>
    </recommendedName>
</protein>